<feature type="region of interest" description="Disordered" evidence="1">
    <location>
        <begin position="27"/>
        <end position="76"/>
    </location>
</feature>
<dbReference type="AlphaFoldDB" id="A0A543KP03"/>
<evidence type="ECO:0000313" key="2">
    <source>
        <dbReference type="EMBL" id="TQM96808.1"/>
    </source>
</evidence>
<dbReference type="PROSITE" id="PS51257">
    <property type="entry name" value="PROKAR_LIPOPROTEIN"/>
    <property type="match status" value="1"/>
</dbReference>
<accession>A0A543KP03</accession>
<dbReference type="Proteomes" id="UP000315133">
    <property type="component" value="Unassembled WGS sequence"/>
</dbReference>
<evidence type="ECO:0000313" key="3">
    <source>
        <dbReference type="Proteomes" id="UP000315133"/>
    </source>
</evidence>
<feature type="compositionally biased region" description="Acidic residues" evidence="1">
    <location>
        <begin position="54"/>
        <end position="63"/>
    </location>
</feature>
<comment type="caution">
    <text evidence="2">The sequence shown here is derived from an EMBL/GenBank/DDBJ whole genome shotgun (WGS) entry which is preliminary data.</text>
</comment>
<protein>
    <submittedName>
        <fullName evidence="2">Uncharacterized protein</fullName>
    </submittedName>
</protein>
<sequence length="395" mass="40890">MNRQLRTLALPTALTAALVLTSGCGTQQDGGAAEAPITDTSAVTVEPAGTGTDTEPEAAEDPAEDRGEEAGEAAPEALDIPTIAQTASWTETGDLVDVYDDVAVFTRGEDVATIVVGRAADGTQVWQRPMVVPEDLAEATDVRAMAVKGHRTVRLAWTGTPAGSSTSLLVVAVVDPATGEDLATSTTEVPAGTYASEPASLDQLWLGNDVTPTGLLMVIDDDATTAVDDPYDDSDRKGTHRVTEDLWINHVDGTIQVVGADGPVGEGGTCAPMDEPGTLPFVPSVHADRSSTMLSGDLIDLVDGSVTCYEAVEGVDGWAASVRDDGLQALLALEGDYSDWDQMTGVALVRDGEVAISGPAGHEIVSFLGDGMILLRTAPSGSWEDGYVYAAHPLG</sequence>
<dbReference type="RefSeq" id="WP_141818375.1">
    <property type="nucleotide sequence ID" value="NZ_BAAAIL010000004.1"/>
</dbReference>
<dbReference type="EMBL" id="VFPU01000001">
    <property type="protein sequence ID" value="TQM96808.1"/>
    <property type="molecule type" value="Genomic_DNA"/>
</dbReference>
<gene>
    <name evidence="2" type="ORF">FB476_1699</name>
</gene>
<keyword evidence="3" id="KW-1185">Reference proteome</keyword>
<proteinExistence type="predicted"/>
<name>A0A543KP03_9MICO</name>
<organism evidence="2 3">
    <name type="scientific">Ornithinimicrobium humiphilum</name>
    <dbReference type="NCBI Taxonomy" id="125288"/>
    <lineage>
        <taxon>Bacteria</taxon>
        <taxon>Bacillati</taxon>
        <taxon>Actinomycetota</taxon>
        <taxon>Actinomycetes</taxon>
        <taxon>Micrococcales</taxon>
        <taxon>Ornithinimicrobiaceae</taxon>
        <taxon>Ornithinimicrobium</taxon>
    </lineage>
</organism>
<evidence type="ECO:0000256" key="1">
    <source>
        <dbReference type="SAM" id="MobiDB-lite"/>
    </source>
</evidence>
<reference evidence="2 3" key="1">
    <citation type="submission" date="2019-06" db="EMBL/GenBank/DDBJ databases">
        <title>Sequencing the genomes of 1000 actinobacteria strains.</title>
        <authorList>
            <person name="Klenk H.-P."/>
        </authorList>
    </citation>
    <scope>NUCLEOTIDE SEQUENCE [LARGE SCALE GENOMIC DNA]</scope>
    <source>
        <strain evidence="2 3">DSM 12362</strain>
    </source>
</reference>